<dbReference type="Gene3D" id="2.60.40.2520">
    <property type="entry name" value="CFA/I fimbrial subunit E, adhesin domain"/>
    <property type="match status" value="1"/>
</dbReference>
<name>A0A370R3M3_9GAMM</name>
<comment type="caution">
    <text evidence="1">The sequence shown here is derived from an EMBL/GenBank/DDBJ whole genome shotgun (WGS) entry which is preliminary data.</text>
</comment>
<evidence type="ECO:0000313" key="1">
    <source>
        <dbReference type="EMBL" id="RDK96999.1"/>
    </source>
</evidence>
<keyword evidence="2" id="KW-1185">Reference proteome</keyword>
<accession>A0A370R3M3</accession>
<sequence>MVLTLQGYRQPAWINVPGCYRTKRSLNTAGGVSCGGAATTESFLYIWIPAAELKKLPVGGLWTASLRMTSWRAGGPNNTTAWNADITLNVIDPSNIDIYFPEFSFATPRIALKLHPTGSPTGRVTAQDITMLDMCLYDGYNANSTQYEIVLHDSLQAHEGRANSDFSIYRVGGEIGPERDRIDYHVKMLDAHTGGMLDVHNNQLIIRSDIDREHVRPVRLPTVPTPVLCVPASLELIVKRFNVQDKNAGYYSGTLTVMFTPTTPTVD</sequence>
<dbReference type="InterPro" id="IPR043037">
    <property type="entry name" value="CfaE_adhesin"/>
</dbReference>
<dbReference type="Proteomes" id="UP000254848">
    <property type="component" value="Unassembled WGS sequence"/>
</dbReference>
<dbReference type="AlphaFoldDB" id="A0A370R3M3"/>
<proteinExistence type="predicted"/>
<organism evidence="1 2">
    <name type="scientific">Enterobacillus tribolii</name>
    <dbReference type="NCBI Taxonomy" id="1487935"/>
    <lineage>
        <taxon>Bacteria</taxon>
        <taxon>Pseudomonadati</taxon>
        <taxon>Pseudomonadota</taxon>
        <taxon>Gammaproteobacteria</taxon>
        <taxon>Enterobacterales</taxon>
        <taxon>Hafniaceae</taxon>
        <taxon>Enterobacillus</taxon>
    </lineage>
</organism>
<dbReference type="Gene3D" id="2.60.40.2040">
    <property type="entry name" value="CFA/I fimbrial subunit E, pilin domain"/>
    <property type="match status" value="1"/>
</dbReference>
<protein>
    <submittedName>
        <fullName evidence="1">CblD-like pilus biogenesis initiator</fullName>
    </submittedName>
</protein>
<dbReference type="Pfam" id="PF07434">
    <property type="entry name" value="CblD"/>
    <property type="match status" value="1"/>
</dbReference>
<dbReference type="EMBL" id="QRAP01000001">
    <property type="protein sequence ID" value="RDK96999.1"/>
    <property type="molecule type" value="Genomic_DNA"/>
</dbReference>
<evidence type="ECO:0000313" key="2">
    <source>
        <dbReference type="Proteomes" id="UP000254848"/>
    </source>
</evidence>
<dbReference type="InterPro" id="IPR010888">
    <property type="entry name" value="CblD"/>
</dbReference>
<gene>
    <name evidence="1" type="ORF">C8D90_101439</name>
</gene>
<reference evidence="1 2" key="1">
    <citation type="submission" date="2018-07" db="EMBL/GenBank/DDBJ databases">
        <title>Genomic Encyclopedia of Type Strains, Phase IV (KMG-IV): sequencing the most valuable type-strain genomes for metagenomic binning, comparative biology and taxonomic classification.</title>
        <authorList>
            <person name="Goeker M."/>
        </authorList>
    </citation>
    <scope>NUCLEOTIDE SEQUENCE [LARGE SCALE GENOMIC DNA]</scope>
    <source>
        <strain evidence="1 2">DSM 103736</strain>
    </source>
</reference>